<keyword evidence="1" id="KW-0472">Membrane</keyword>
<reference evidence="2" key="1">
    <citation type="submission" date="2017-09" db="EMBL/GenBank/DDBJ databases">
        <title>Complete Genome Sequence of ansamitocin-producing Bacterium Actinosynnema pretiosum X47.</title>
        <authorList>
            <person name="Cao G."/>
            <person name="Zong G."/>
            <person name="Zhong C."/>
            <person name="Fu J."/>
        </authorList>
    </citation>
    <scope>NUCLEOTIDE SEQUENCE [LARGE SCALE GENOMIC DNA]</scope>
    <source>
        <strain evidence="2">X47</strain>
    </source>
</reference>
<keyword evidence="1" id="KW-1133">Transmembrane helix</keyword>
<evidence type="ECO:0000313" key="3">
    <source>
        <dbReference type="Proteomes" id="UP000218505"/>
    </source>
</evidence>
<dbReference type="EMBL" id="CP023445">
    <property type="protein sequence ID" value="ATE57601.1"/>
    <property type="molecule type" value="Genomic_DNA"/>
</dbReference>
<dbReference type="Proteomes" id="UP000218505">
    <property type="component" value="Chromosome"/>
</dbReference>
<proteinExistence type="predicted"/>
<evidence type="ECO:0000313" key="2">
    <source>
        <dbReference type="EMBL" id="ATE57601.1"/>
    </source>
</evidence>
<dbReference type="InterPro" id="IPR019662">
    <property type="entry name" value="DUF2516"/>
</dbReference>
<protein>
    <submittedName>
        <fullName evidence="2">DUF2516 domain-containing protein</fullName>
    </submittedName>
</protein>
<gene>
    <name evidence="2" type="ORF">CNX65_33385</name>
</gene>
<feature type="transmembrane region" description="Helical" evidence="1">
    <location>
        <begin position="12"/>
        <end position="35"/>
    </location>
</feature>
<dbReference type="KEGG" id="apre:CNX65_33385"/>
<keyword evidence="3" id="KW-1185">Reference proteome</keyword>
<keyword evidence="1" id="KW-0812">Transmembrane</keyword>
<dbReference type="Pfam" id="PF10724">
    <property type="entry name" value="DUF2516"/>
    <property type="match status" value="1"/>
</dbReference>
<feature type="transmembrane region" description="Helical" evidence="1">
    <location>
        <begin position="55"/>
        <end position="72"/>
    </location>
</feature>
<organism evidence="2 3">
    <name type="scientific">Actinosynnema pretiosum</name>
    <dbReference type="NCBI Taxonomy" id="42197"/>
    <lineage>
        <taxon>Bacteria</taxon>
        <taxon>Bacillati</taxon>
        <taxon>Actinomycetota</taxon>
        <taxon>Actinomycetes</taxon>
        <taxon>Pseudonocardiales</taxon>
        <taxon>Pseudonocardiaceae</taxon>
        <taxon>Actinosynnema</taxon>
    </lineage>
</organism>
<dbReference type="RefSeq" id="WP_015805446.1">
    <property type="nucleotide sequence ID" value="NZ_CP023445.1"/>
</dbReference>
<sequence length="107" mass="11825">MPLFRFPPADVAYLDAWVLFLIYYVALFAGVFAFAHAVTQRAEAYQAAERMTKPAWMGITGGGALALLLFSLNGAGGMFWLIGVTAVSVYLVDVRPRLIEVQRGPRW</sequence>
<dbReference type="AlphaFoldDB" id="A0A290ZF10"/>
<name>A0A290ZF10_9PSEU</name>
<accession>A0A290ZF10</accession>
<evidence type="ECO:0000256" key="1">
    <source>
        <dbReference type="SAM" id="Phobius"/>
    </source>
</evidence>